<sequence length="889" mass="95866">MAKYVFDFTEGNKELKDLLGGKGANLAEMTRLGLPVPPGFTISTEACREYLATGAVPEGLFDEVNRQLLHVEARMGRALGDPADPLLLSVRSGGKFSMPGMMDTVLDIGLTDASVAGLAQHYGGERFAWDSYRRLIQMFGKTVFGVPGEAFEEELAAHKVHAGVRIDTELTVADLRHLVAAYQKILQAHTGREFPQDPREQLHLAIRAVFTSWNSERATLYRRQERIPHTLGTAVNVMAMVFGNLGSDSGTGVAFTRDPATGAQGVYGDYLANAQGEDVVAGIRNTVPLQDLERLDKTSYDELMSIMATLEGHYRDLCDIEFTIERGKLWMLQTRVGKRTAAAAFIIASQLVDEGLIDLDEALQRVNGAQLAQLTFPRFDLSGEPEALAKGIAASPGAAYGKAVFDSARAAEVAAGGEPVILVRRETNPDDLPGMIAAQGILTSRGGKTSHAAVVARGMGKTCVCGADDLEVDTAGRKFTVDGRTVSEGDVISIDGTSGCVYLGEVPVRPSAVVRYFEGEVSPDDDALVAAVHRLVTHADEARRLRVRANADTGEDAARARRFGAEGIGLCRTEHMFLGDRRELVERLILARTDEERQAALDGLMPLQRADFVEIFQAMDGLPVTVRLIDPPLHEFLPALEDLAVRVAVAHERGEDAGKDEALLAAVRRMHEQNPMLGLRGVRLGLVIPGLFGMQVRAIAEAAAECARQGGTPRPEIMVPLVGAVQELETVRAEAERIIAEAGVSGIPIGTMIEVPRAALTADQIAEAAEFFSFGTNDLTQMGWGFSRDDVEGAFFPRYLELGIFGVSPFESIDRDGVGRLVRIAVDEGRTARPDLKIGVCGEHGGDPDSVHFFEDAGLDYVSCSPFRVPVARLEAGRASVHSDGSDSR</sequence>
<evidence type="ECO:0000256" key="7">
    <source>
        <dbReference type="ARBA" id="ARBA00022741"/>
    </source>
</evidence>
<dbReference type="SUPFAM" id="SSF51621">
    <property type="entry name" value="Phosphoenolpyruvate/pyruvate domain"/>
    <property type="match status" value="1"/>
</dbReference>
<dbReference type="InterPro" id="IPR008279">
    <property type="entry name" value="PEP-util_enz_mobile_dom"/>
</dbReference>
<comment type="similarity">
    <text evidence="2 11">Belongs to the PEP-utilizing enzyme family.</text>
</comment>
<dbReference type="Gene3D" id="1.10.189.10">
    <property type="entry name" value="Pyruvate Phosphate Dikinase, domain 2"/>
    <property type="match status" value="1"/>
</dbReference>
<evidence type="ECO:0000313" key="16">
    <source>
        <dbReference type="Proteomes" id="UP001144280"/>
    </source>
</evidence>
<dbReference type="Pfam" id="PF01326">
    <property type="entry name" value="PPDK_N"/>
    <property type="match status" value="3"/>
</dbReference>
<dbReference type="Gene3D" id="1.20.80.30">
    <property type="match status" value="1"/>
</dbReference>
<dbReference type="InterPro" id="IPR013815">
    <property type="entry name" value="ATP_grasp_subdomain_1"/>
</dbReference>
<dbReference type="SUPFAM" id="SSF52009">
    <property type="entry name" value="Phosphohistidine domain"/>
    <property type="match status" value="1"/>
</dbReference>
<protein>
    <recommendedName>
        <fullName evidence="4 11">Pyruvate, phosphate dikinase</fullName>
        <ecNumber evidence="3 11">2.7.9.1</ecNumber>
    </recommendedName>
</protein>
<dbReference type="Proteomes" id="UP001144280">
    <property type="component" value="Unassembled WGS sequence"/>
</dbReference>
<evidence type="ECO:0000259" key="13">
    <source>
        <dbReference type="Pfam" id="PF01326"/>
    </source>
</evidence>
<dbReference type="Pfam" id="PF02896">
    <property type="entry name" value="PEP-utilizers_C"/>
    <property type="match status" value="1"/>
</dbReference>
<evidence type="ECO:0000256" key="6">
    <source>
        <dbReference type="ARBA" id="ARBA00022723"/>
    </source>
</evidence>
<dbReference type="PIRSF" id="PIRSF000853">
    <property type="entry name" value="PPDK"/>
    <property type="match status" value="1"/>
</dbReference>
<organism evidence="15 16">
    <name type="scientific">Phytohabitans aurantiacus</name>
    <dbReference type="NCBI Taxonomy" id="3016789"/>
    <lineage>
        <taxon>Bacteria</taxon>
        <taxon>Bacillati</taxon>
        <taxon>Actinomycetota</taxon>
        <taxon>Actinomycetes</taxon>
        <taxon>Micromonosporales</taxon>
        <taxon>Micromonosporaceae</taxon>
    </lineage>
</organism>
<dbReference type="InterPro" id="IPR018274">
    <property type="entry name" value="PEP_util_AS"/>
</dbReference>
<comment type="cofactor">
    <cofactor evidence="1 11">
        <name>Mg(2+)</name>
        <dbReference type="ChEBI" id="CHEBI:18420"/>
    </cofactor>
</comment>
<keyword evidence="16" id="KW-1185">Reference proteome</keyword>
<feature type="domain" description="PEP-utilising enzyme C-terminal" evidence="14">
    <location>
        <begin position="531"/>
        <end position="877"/>
    </location>
</feature>
<dbReference type="Gene3D" id="3.20.20.60">
    <property type="entry name" value="Phosphoenolpyruvate-binding domains"/>
    <property type="match status" value="1"/>
</dbReference>
<dbReference type="PANTHER" id="PTHR22931:SF9">
    <property type="entry name" value="PYRUVATE, PHOSPHATE DIKINASE 1, CHLOROPLASTIC"/>
    <property type="match status" value="1"/>
</dbReference>
<dbReference type="NCBIfam" id="TIGR01828">
    <property type="entry name" value="pyru_phos_dikin"/>
    <property type="match status" value="1"/>
</dbReference>
<evidence type="ECO:0000259" key="14">
    <source>
        <dbReference type="Pfam" id="PF02896"/>
    </source>
</evidence>
<keyword evidence="7" id="KW-0547">Nucleotide-binding</keyword>
<keyword evidence="5" id="KW-0808">Transferase</keyword>
<dbReference type="PANTHER" id="PTHR22931">
    <property type="entry name" value="PHOSPHOENOLPYRUVATE DIKINASE-RELATED"/>
    <property type="match status" value="1"/>
</dbReference>
<dbReference type="EC" id="2.7.9.1" evidence="3 11"/>
<dbReference type="InterPro" id="IPR036637">
    <property type="entry name" value="Phosphohistidine_dom_sf"/>
</dbReference>
<feature type="domain" description="Pyruvate phosphate dikinase AMP/ATP-binding" evidence="13">
    <location>
        <begin position="62"/>
        <end position="285"/>
    </location>
</feature>
<comment type="caution">
    <text evidence="15">The sequence shown here is derived from an EMBL/GenBank/DDBJ whole genome shotgun (WGS) entry which is preliminary data.</text>
</comment>
<comment type="catalytic activity">
    <reaction evidence="11">
        <text>pyruvate + phosphate + ATP = phosphoenolpyruvate + AMP + diphosphate + H(+)</text>
        <dbReference type="Rhea" id="RHEA:10756"/>
        <dbReference type="ChEBI" id="CHEBI:15361"/>
        <dbReference type="ChEBI" id="CHEBI:15378"/>
        <dbReference type="ChEBI" id="CHEBI:30616"/>
        <dbReference type="ChEBI" id="CHEBI:33019"/>
        <dbReference type="ChEBI" id="CHEBI:43474"/>
        <dbReference type="ChEBI" id="CHEBI:58702"/>
        <dbReference type="ChEBI" id="CHEBI:456215"/>
        <dbReference type="EC" id="2.7.9.1"/>
    </reaction>
</comment>
<dbReference type="Pfam" id="PF00391">
    <property type="entry name" value="PEP-utilizers"/>
    <property type="match status" value="1"/>
</dbReference>
<gene>
    <name evidence="15" type="ORF">Pa4123_63450</name>
</gene>
<keyword evidence="10" id="KW-0460">Magnesium</keyword>
<dbReference type="InterPro" id="IPR040442">
    <property type="entry name" value="Pyrv_kinase-like_dom_sf"/>
</dbReference>
<feature type="domain" description="PEP-utilising enzyme mobile" evidence="12">
    <location>
        <begin position="418"/>
        <end position="499"/>
    </location>
</feature>
<evidence type="ECO:0000256" key="9">
    <source>
        <dbReference type="ARBA" id="ARBA00022840"/>
    </source>
</evidence>
<keyword evidence="8" id="KW-0418">Kinase</keyword>
<evidence type="ECO:0000313" key="15">
    <source>
        <dbReference type="EMBL" id="GLI01069.1"/>
    </source>
</evidence>
<dbReference type="EMBL" id="BSDI01000040">
    <property type="protein sequence ID" value="GLI01069.1"/>
    <property type="molecule type" value="Genomic_DNA"/>
</dbReference>
<evidence type="ECO:0000256" key="5">
    <source>
        <dbReference type="ARBA" id="ARBA00022679"/>
    </source>
</evidence>
<dbReference type="PROSITE" id="PS00370">
    <property type="entry name" value="PEP_ENZYMES_PHOS_SITE"/>
    <property type="match status" value="1"/>
</dbReference>
<dbReference type="SUPFAM" id="SSF56059">
    <property type="entry name" value="Glutathione synthetase ATP-binding domain-like"/>
    <property type="match status" value="1"/>
</dbReference>
<keyword evidence="9" id="KW-0067">ATP-binding</keyword>
<dbReference type="Gene3D" id="3.50.30.10">
    <property type="entry name" value="Phosphohistidine domain"/>
    <property type="match status" value="1"/>
</dbReference>
<evidence type="ECO:0000256" key="1">
    <source>
        <dbReference type="ARBA" id="ARBA00001946"/>
    </source>
</evidence>
<dbReference type="InterPro" id="IPR010121">
    <property type="entry name" value="Pyruvate_phosphate_dikinase"/>
</dbReference>
<accession>A0ABQ5R2Q9</accession>
<feature type="domain" description="Pyruvate phosphate dikinase AMP/ATP-binding" evidence="13">
    <location>
        <begin position="17"/>
        <end position="61"/>
    </location>
</feature>
<reference evidence="15" key="1">
    <citation type="submission" date="2022-12" db="EMBL/GenBank/DDBJ databases">
        <title>New Phytohabitans aurantiacus sp. RD004123 nov., an actinomycete isolated from soil.</title>
        <authorList>
            <person name="Triningsih D.W."/>
            <person name="Harunari E."/>
            <person name="Igarashi Y."/>
        </authorList>
    </citation>
    <scope>NUCLEOTIDE SEQUENCE</scope>
    <source>
        <strain evidence="15">RD004123</strain>
    </source>
</reference>
<evidence type="ECO:0000256" key="10">
    <source>
        <dbReference type="ARBA" id="ARBA00022842"/>
    </source>
</evidence>
<proteinExistence type="inferred from homology"/>
<evidence type="ECO:0000256" key="8">
    <source>
        <dbReference type="ARBA" id="ARBA00022777"/>
    </source>
</evidence>
<dbReference type="Gene3D" id="3.30.470.20">
    <property type="entry name" value="ATP-grasp fold, B domain"/>
    <property type="match status" value="1"/>
</dbReference>
<evidence type="ECO:0000259" key="12">
    <source>
        <dbReference type="Pfam" id="PF00391"/>
    </source>
</evidence>
<dbReference type="InterPro" id="IPR000121">
    <property type="entry name" value="PEP_util_C"/>
</dbReference>
<keyword evidence="15" id="KW-0670">Pyruvate</keyword>
<name>A0ABQ5R2Q9_9ACTN</name>
<dbReference type="InterPro" id="IPR002192">
    <property type="entry name" value="PPDK_AMP/ATP-bd"/>
</dbReference>
<evidence type="ECO:0000256" key="11">
    <source>
        <dbReference type="PIRNR" id="PIRNR000853"/>
    </source>
</evidence>
<evidence type="ECO:0000256" key="2">
    <source>
        <dbReference type="ARBA" id="ARBA00007837"/>
    </source>
</evidence>
<dbReference type="InterPro" id="IPR015813">
    <property type="entry name" value="Pyrv/PenolPyrv_kinase-like_dom"/>
</dbReference>
<evidence type="ECO:0000256" key="4">
    <source>
        <dbReference type="ARBA" id="ARBA00020138"/>
    </source>
</evidence>
<keyword evidence="6" id="KW-0479">Metal-binding</keyword>
<dbReference type="Gene3D" id="3.30.1490.20">
    <property type="entry name" value="ATP-grasp fold, A domain"/>
    <property type="match status" value="1"/>
</dbReference>
<evidence type="ECO:0000256" key="3">
    <source>
        <dbReference type="ARBA" id="ARBA00011994"/>
    </source>
</evidence>
<dbReference type="RefSeq" id="WP_281901783.1">
    <property type="nucleotide sequence ID" value="NZ_BSDI01000040.1"/>
</dbReference>
<feature type="domain" description="Pyruvate phosphate dikinase AMP/ATP-binding" evidence="13">
    <location>
        <begin position="292"/>
        <end position="342"/>
    </location>
</feature>
<dbReference type="NCBIfam" id="NF004531">
    <property type="entry name" value="PRK05878.1"/>
    <property type="match status" value="1"/>
</dbReference>